<dbReference type="STRING" id="940295.EYM_02520"/>
<name>A0A0U3E346_9CREN</name>
<gene>
    <name evidence="1" type="ORF">EYM_02520</name>
</gene>
<evidence type="ECO:0000313" key="1">
    <source>
        <dbReference type="EMBL" id="ALU12331.1"/>
    </source>
</evidence>
<dbReference type="GeneID" id="30679902"/>
<dbReference type="KEGG" id="iis:EYM_02520"/>
<dbReference type="RefSeq" id="WP_075049516.1">
    <property type="nucleotide sequence ID" value="NZ_CP006867.1"/>
</dbReference>
<sequence>MTSALRLKAGKFKLPTEAKNCKECIFYISLAKWCAKHEMPIADPEKKNCTAKNLLGNNVKPIEEFLTI</sequence>
<dbReference type="Proteomes" id="UP000060778">
    <property type="component" value="Chromosome"/>
</dbReference>
<dbReference type="EMBL" id="CP006867">
    <property type="protein sequence ID" value="ALU12331.1"/>
    <property type="molecule type" value="Genomic_DNA"/>
</dbReference>
<proteinExistence type="predicted"/>
<accession>A0A0U3E346</accession>
<evidence type="ECO:0000313" key="2">
    <source>
        <dbReference type="Proteomes" id="UP000060778"/>
    </source>
</evidence>
<organism evidence="1 2">
    <name type="scientific">Ignicoccus islandicus DSM 13165</name>
    <dbReference type="NCBI Taxonomy" id="940295"/>
    <lineage>
        <taxon>Archaea</taxon>
        <taxon>Thermoproteota</taxon>
        <taxon>Thermoprotei</taxon>
        <taxon>Desulfurococcales</taxon>
        <taxon>Desulfurococcaceae</taxon>
        <taxon>Ignicoccus</taxon>
    </lineage>
</organism>
<keyword evidence="2" id="KW-1185">Reference proteome</keyword>
<reference evidence="1 2" key="1">
    <citation type="submission" date="2013-11" db="EMBL/GenBank/DDBJ databases">
        <title>Comparative genomics of Ignicoccus.</title>
        <authorList>
            <person name="Podar M."/>
        </authorList>
    </citation>
    <scope>NUCLEOTIDE SEQUENCE [LARGE SCALE GENOMIC DNA]</scope>
    <source>
        <strain evidence="1 2">DSM 13165</strain>
    </source>
</reference>
<protein>
    <submittedName>
        <fullName evidence="1">Uncharacterized protein</fullName>
    </submittedName>
</protein>
<dbReference type="AlphaFoldDB" id="A0A0U3E346"/>